<dbReference type="Pfam" id="PF13086">
    <property type="entry name" value="AAA_11"/>
    <property type="match status" value="1"/>
</dbReference>
<protein>
    <recommendedName>
        <fullName evidence="5">NF-X1-type domain-containing protein</fullName>
    </recommendedName>
</protein>
<dbReference type="EnsemblMetazoa" id="CapteT62017">
    <property type="protein sequence ID" value="CapteP62017"/>
    <property type="gene ID" value="CapteG62017"/>
</dbReference>
<dbReference type="SMART" id="SM00438">
    <property type="entry name" value="ZnF_NFX"/>
    <property type="match status" value="4"/>
</dbReference>
<gene>
    <name evidence="6" type="ORF">CAPTEDRAFT_62017</name>
</gene>
<dbReference type="STRING" id="283909.R7UTX0"/>
<dbReference type="HOGENOM" id="CLU_001066_0_0_1"/>
<reference evidence="8" key="1">
    <citation type="submission" date="2012-12" db="EMBL/GenBank/DDBJ databases">
        <authorList>
            <person name="Hellsten U."/>
            <person name="Grimwood J."/>
            <person name="Chapman J.A."/>
            <person name="Shapiro H."/>
            <person name="Aerts A."/>
            <person name="Otillar R.P."/>
            <person name="Terry A.Y."/>
            <person name="Boore J.L."/>
            <person name="Simakov O."/>
            <person name="Marletaz F."/>
            <person name="Cho S.-J."/>
            <person name="Edsinger-Gonzales E."/>
            <person name="Havlak P."/>
            <person name="Kuo D.-H."/>
            <person name="Larsson T."/>
            <person name="Lv J."/>
            <person name="Arendt D."/>
            <person name="Savage R."/>
            <person name="Osoegawa K."/>
            <person name="de Jong P."/>
            <person name="Lindberg D.R."/>
            <person name="Seaver E.C."/>
            <person name="Weisblat D.A."/>
            <person name="Putnam N.H."/>
            <person name="Grigoriev I.V."/>
            <person name="Rokhsar D.S."/>
        </authorList>
    </citation>
    <scope>NUCLEOTIDE SEQUENCE</scope>
    <source>
        <strain evidence="8">I ESC-2004</strain>
    </source>
</reference>
<dbReference type="EMBL" id="AMQN01006342">
    <property type="status" value="NOT_ANNOTATED_CDS"/>
    <property type="molecule type" value="Genomic_DNA"/>
</dbReference>
<sequence>DPQEDFRSLPITPTLSDLMTDELPFLRKNKATGGYRSVEHYLDVQFRLLREDFICPLRNGIQELLKSKELSKQTKLNYQGDIRLYKGVYIDMPLCGRYGIVYRLTFDVTTLKRVNWEHSKRLITGCLLCLSADNFKTIVFAVVCERDANELSRGHILIELDDHMVEIDHTAEYEMVESTTYFEAYKHNLKRIQEIEELPFQEYLLNADVDDVRAPKYLREPDATLVLSRRRYPALKLSRWPEKEALELNESQFSAFQNALTKEFAIIQGPPGTGKTYLGLKVMETLLKNKTTWRKQGEGCILIVCYTNHALDQFLEGIISQSALEPGQLVRIGGKSKSEELQKFNIASRRKVQAIMRNPPDDVHDGFQQQVNKKRIRKIKSLLKALAKEHTSMDYEEANRVTDVWSLDQQGRFRLYRSWLDRLFSTVGMDLKHKCTKYNALADRIQEAYSIQDSDILEGALVVGLTTTGAAKHTAMMSQLKPTITIIEEAAEVLEAHISTLLSVHCEHLILIGDHQQLRPNPAVYTLAKKYNLDVSLFERMVKNGMCCSQLDMQHRMRPEIAQLITPHIYKQLYNHPSVFDRDNILGISGNILFVDHQEMESTVEDTMSKSNEHEALFIIKLIRYLLHQGYEASQITVLTMYLGQMFLIKKKMADFAKDDMVRVTPVDNFQGEENEIILLSCVRSNADDKIGFLNVSNRVCVALSRARKGFYCIGNISLLRKKSPLWENICSELDKDENVVDGIPCVCQNHSDSKFVARFPADFDQAPLGGCRLPCSFRLECGHTCQWLCHPFDKKHDEYKCKKPCTKSCLNGHPCTSPCYKDCPPCKKLMAKVIPECGHEQMVPCYLDPAQFLCKVICNREKPCGHICKKSCGDPCLPCQQPVLKTLPSCGHEQKVLCSDEIKKCTQPCEHVLQCGHRCPGKCGDCKVDEHSACRRRCTQNLLCGHQCAGKCSQPCLLCTFKCQGGCSHSSCNESCGIPCFWCQKPCDWSCQHLRCGLPCWDPCQRLPCNYPCPKSLSCGHQCPGLCGEECPLVCKTCHLDLYKRITKGRQEMLIILNPCRHVFPVSQLDAHFEIKKLPGGHQQVQIPSCPACKRAVKVCNRYNTIIKQAALDLNRIK</sequence>
<feature type="domain" description="NF-X1-type" evidence="5">
    <location>
        <begin position="1020"/>
        <end position="1038"/>
    </location>
</feature>
<dbReference type="InterPro" id="IPR000967">
    <property type="entry name" value="Znf_NFX1"/>
</dbReference>
<dbReference type="AlphaFoldDB" id="R7UTX0"/>
<evidence type="ECO:0000256" key="1">
    <source>
        <dbReference type="ARBA" id="ARBA00022723"/>
    </source>
</evidence>
<dbReference type="Proteomes" id="UP000014760">
    <property type="component" value="Unassembled WGS sequence"/>
</dbReference>
<name>R7UTX0_CAPTE</name>
<dbReference type="OrthoDB" id="2423195at2759"/>
<dbReference type="CDD" id="cd17936">
    <property type="entry name" value="EEXXEc_NFX1"/>
    <property type="match status" value="1"/>
</dbReference>
<reference evidence="7" key="3">
    <citation type="submission" date="2015-06" db="UniProtKB">
        <authorList>
            <consortium name="EnsemblMetazoa"/>
        </authorList>
    </citation>
    <scope>IDENTIFICATION</scope>
</reference>
<dbReference type="Pfam" id="PF25396">
    <property type="entry name" value="ZNFX1"/>
    <property type="match status" value="1"/>
</dbReference>
<dbReference type="OMA" id="INVKICV"/>
<evidence type="ECO:0000256" key="2">
    <source>
        <dbReference type="ARBA" id="ARBA00022737"/>
    </source>
</evidence>
<keyword evidence="3" id="KW-0863">Zinc-finger</keyword>
<keyword evidence="2" id="KW-0677">Repeat</keyword>
<keyword evidence="4" id="KW-0862">Zinc</keyword>
<dbReference type="InterPro" id="IPR027417">
    <property type="entry name" value="P-loop_NTPase"/>
</dbReference>
<dbReference type="InterPro" id="IPR041677">
    <property type="entry name" value="DNA2/NAM7_AAA_11"/>
</dbReference>
<dbReference type="EMBL" id="KB298124">
    <property type="protein sequence ID" value="ELU09610.1"/>
    <property type="molecule type" value="Genomic_DNA"/>
</dbReference>
<dbReference type="PANTHER" id="PTHR10887:SF341">
    <property type="entry name" value="NFX1-TYPE ZINC FINGER-CONTAINING PROTEIN 1"/>
    <property type="match status" value="1"/>
</dbReference>
<dbReference type="FunCoup" id="R7UTX0">
    <property type="interactions" value="3"/>
</dbReference>
<evidence type="ECO:0000256" key="3">
    <source>
        <dbReference type="ARBA" id="ARBA00022771"/>
    </source>
</evidence>
<dbReference type="Gene3D" id="3.40.50.300">
    <property type="entry name" value="P-loop containing nucleotide triphosphate hydrolases"/>
    <property type="match status" value="2"/>
</dbReference>
<dbReference type="InterPro" id="IPR041679">
    <property type="entry name" value="DNA2/NAM7-like_C"/>
</dbReference>
<dbReference type="GO" id="GO:0031380">
    <property type="term" value="C:nuclear RNA-directed RNA polymerase complex"/>
    <property type="evidence" value="ECO:0007669"/>
    <property type="project" value="TreeGrafter"/>
</dbReference>
<dbReference type="InterPro" id="IPR057373">
    <property type="entry name" value="ZNFX1"/>
</dbReference>
<feature type="non-terminal residue" evidence="6">
    <location>
        <position position="1"/>
    </location>
</feature>
<keyword evidence="1" id="KW-0479">Metal-binding</keyword>
<proteinExistence type="predicted"/>
<organism evidence="6">
    <name type="scientific">Capitella teleta</name>
    <name type="common">Polychaete worm</name>
    <dbReference type="NCBI Taxonomy" id="283909"/>
    <lineage>
        <taxon>Eukaryota</taxon>
        <taxon>Metazoa</taxon>
        <taxon>Spiralia</taxon>
        <taxon>Lophotrochozoa</taxon>
        <taxon>Annelida</taxon>
        <taxon>Polychaeta</taxon>
        <taxon>Sedentaria</taxon>
        <taxon>Scolecida</taxon>
        <taxon>Capitellidae</taxon>
        <taxon>Capitella</taxon>
    </lineage>
</organism>
<evidence type="ECO:0000259" key="5">
    <source>
        <dbReference type="SMART" id="SM00438"/>
    </source>
</evidence>
<dbReference type="Pfam" id="PF13087">
    <property type="entry name" value="AAA_12"/>
    <property type="match status" value="1"/>
</dbReference>
<dbReference type="GO" id="GO:0004386">
    <property type="term" value="F:helicase activity"/>
    <property type="evidence" value="ECO:0007669"/>
    <property type="project" value="InterPro"/>
</dbReference>
<keyword evidence="8" id="KW-1185">Reference proteome</keyword>
<dbReference type="GO" id="GO:0031048">
    <property type="term" value="P:regulatory ncRNA-mediated heterochromatin formation"/>
    <property type="evidence" value="ECO:0007669"/>
    <property type="project" value="TreeGrafter"/>
</dbReference>
<reference evidence="6 8" key="2">
    <citation type="journal article" date="2013" name="Nature">
        <title>Insights into bilaterian evolution from three spiralian genomes.</title>
        <authorList>
            <person name="Simakov O."/>
            <person name="Marletaz F."/>
            <person name="Cho S.J."/>
            <person name="Edsinger-Gonzales E."/>
            <person name="Havlak P."/>
            <person name="Hellsten U."/>
            <person name="Kuo D.H."/>
            <person name="Larsson T."/>
            <person name="Lv J."/>
            <person name="Arendt D."/>
            <person name="Savage R."/>
            <person name="Osoegawa K."/>
            <person name="de Jong P."/>
            <person name="Grimwood J."/>
            <person name="Chapman J.A."/>
            <person name="Shapiro H."/>
            <person name="Aerts A."/>
            <person name="Otillar R.P."/>
            <person name="Terry A.Y."/>
            <person name="Boore J.L."/>
            <person name="Grigoriev I.V."/>
            <person name="Lindberg D.R."/>
            <person name="Seaver E.C."/>
            <person name="Weisblat D.A."/>
            <person name="Putnam N.H."/>
            <person name="Rokhsar D.S."/>
        </authorList>
    </citation>
    <scope>NUCLEOTIDE SEQUENCE</scope>
    <source>
        <strain evidence="6 8">I ESC-2004</strain>
    </source>
</reference>
<evidence type="ECO:0000313" key="7">
    <source>
        <dbReference type="EnsemblMetazoa" id="CapteP62017"/>
    </source>
</evidence>
<feature type="domain" description="NF-X1-type" evidence="5">
    <location>
        <begin position="865"/>
        <end position="882"/>
    </location>
</feature>
<evidence type="ECO:0000313" key="6">
    <source>
        <dbReference type="EMBL" id="ELU09610.1"/>
    </source>
</evidence>
<feature type="non-terminal residue" evidence="6">
    <location>
        <position position="1119"/>
    </location>
</feature>
<feature type="domain" description="NF-X1-type" evidence="5">
    <location>
        <begin position="782"/>
        <end position="804"/>
    </location>
</feature>
<dbReference type="SUPFAM" id="SSF52540">
    <property type="entry name" value="P-loop containing nucleoside triphosphate hydrolases"/>
    <property type="match status" value="1"/>
</dbReference>
<feature type="domain" description="NF-X1-type" evidence="5">
    <location>
        <begin position="945"/>
        <end position="962"/>
    </location>
</feature>
<accession>R7UTX0</accession>
<dbReference type="InterPro" id="IPR047187">
    <property type="entry name" value="SF1_C_Upf1"/>
</dbReference>
<dbReference type="PANTHER" id="PTHR10887">
    <property type="entry name" value="DNA2/NAM7 HELICASE FAMILY"/>
    <property type="match status" value="1"/>
</dbReference>
<dbReference type="GO" id="GO:0008270">
    <property type="term" value="F:zinc ion binding"/>
    <property type="evidence" value="ECO:0007669"/>
    <property type="project" value="UniProtKB-KW"/>
</dbReference>
<dbReference type="InterPro" id="IPR045055">
    <property type="entry name" value="DNA2/NAM7-like"/>
</dbReference>
<dbReference type="FunFam" id="3.40.50.300:FF:000742">
    <property type="entry name" value="NFX1-type zinc finger-containing protein 1"/>
    <property type="match status" value="1"/>
</dbReference>
<evidence type="ECO:0000256" key="4">
    <source>
        <dbReference type="ARBA" id="ARBA00022833"/>
    </source>
</evidence>
<dbReference type="CDD" id="cd18808">
    <property type="entry name" value="SF1_C_Upf1"/>
    <property type="match status" value="1"/>
</dbReference>
<evidence type="ECO:0000313" key="8">
    <source>
        <dbReference type="Proteomes" id="UP000014760"/>
    </source>
</evidence>